<sequence>MLKLDKITKYYEVPETTIRRTVLDELSLEIAKGDRIAILGPSGSGKSTLLNVMSSLDLPNSGTVKFDGEEISNYGSDQLAQFRNKKIGFVFQSHHLLPQLSLLENVLLPYLPEKDKAVKKEAEKRALDLLDFVGLSNQIHQRPGQMSGGECQRAAVVRALIHQPKLILADEPTGSLDKESADQLAKLFVRINEEQAVTMIVVTHSQELAQYMNRICRIENGKIKEQNT</sequence>
<dbReference type="InterPro" id="IPR017911">
    <property type="entry name" value="MacB-like_ATP-bd"/>
</dbReference>
<keyword evidence="1" id="KW-0813">Transport</keyword>
<dbReference type="Gene3D" id="3.40.50.300">
    <property type="entry name" value="P-loop containing nucleotide triphosphate hydrolases"/>
    <property type="match status" value="1"/>
</dbReference>
<dbReference type="InterPro" id="IPR027417">
    <property type="entry name" value="P-loop_NTPase"/>
</dbReference>
<gene>
    <name evidence="7" type="ORF">DWB61_09445</name>
</gene>
<dbReference type="OrthoDB" id="1114670at2"/>
<reference evidence="7 8" key="1">
    <citation type="submission" date="2018-07" db="EMBL/GenBank/DDBJ databases">
        <title>Draft genome sequence of Ancylomarina sp. M1P.</title>
        <authorList>
            <person name="Yadav S."/>
            <person name="Villanueva L."/>
            <person name="Damste J.S.S."/>
        </authorList>
    </citation>
    <scope>NUCLEOTIDE SEQUENCE [LARGE SCALE GENOMIC DNA]</scope>
    <source>
        <strain evidence="7 8">M1P</strain>
    </source>
</reference>
<dbReference type="Proteomes" id="UP000285794">
    <property type="component" value="Unassembled WGS sequence"/>
</dbReference>
<comment type="similarity">
    <text evidence="5">Belongs to the ABC transporter superfamily. Macrolide exporter (TC 3.A.1.122) family.</text>
</comment>
<dbReference type="InterPro" id="IPR017871">
    <property type="entry name" value="ABC_transporter-like_CS"/>
</dbReference>
<evidence type="ECO:0000313" key="8">
    <source>
        <dbReference type="Proteomes" id="UP000285794"/>
    </source>
</evidence>
<evidence type="ECO:0000313" key="7">
    <source>
        <dbReference type="EMBL" id="RRG21496.1"/>
    </source>
</evidence>
<protein>
    <submittedName>
        <fullName evidence="7">ABC transporter ATP-binding protein</fullName>
    </submittedName>
</protein>
<dbReference type="GO" id="GO:0005524">
    <property type="term" value="F:ATP binding"/>
    <property type="evidence" value="ECO:0007669"/>
    <property type="project" value="UniProtKB-KW"/>
</dbReference>
<evidence type="ECO:0000259" key="6">
    <source>
        <dbReference type="PROSITE" id="PS50893"/>
    </source>
</evidence>
<dbReference type="EMBL" id="QQWG01000008">
    <property type="protein sequence ID" value="RRG21496.1"/>
    <property type="molecule type" value="Genomic_DNA"/>
</dbReference>
<organism evidence="7 8">
    <name type="scientific">Ancylomarina euxinus</name>
    <dbReference type="NCBI Taxonomy" id="2283627"/>
    <lineage>
        <taxon>Bacteria</taxon>
        <taxon>Pseudomonadati</taxon>
        <taxon>Bacteroidota</taxon>
        <taxon>Bacteroidia</taxon>
        <taxon>Marinilabiliales</taxon>
        <taxon>Marinifilaceae</taxon>
        <taxon>Ancylomarina</taxon>
    </lineage>
</organism>
<evidence type="ECO:0000256" key="4">
    <source>
        <dbReference type="ARBA" id="ARBA00022967"/>
    </source>
</evidence>
<evidence type="ECO:0000256" key="1">
    <source>
        <dbReference type="ARBA" id="ARBA00022448"/>
    </source>
</evidence>
<comment type="caution">
    <text evidence="7">The sequence shown here is derived from an EMBL/GenBank/DDBJ whole genome shotgun (WGS) entry which is preliminary data.</text>
</comment>
<dbReference type="PROSITE" id="PS50893">
    <property type="entry name" value="ABC_TRANSPORTER_2"/>
    <property type="match status" value="1"/>
</dbReference>
<dbReference type="PANTHER" id="PTHR42798">
    <property type="entry name" value="LIPOPROTEIN-RELEASING SYSTEM ATP-BINDING PROTEIN LOLD"/>
    <property type="match status" value="1"/>
</dbReference>
<evidence type="ECO:0000256" key="3">
    <source>
        <dbReference type="ARBA" id="ARBA00022840"/>
    </source>
</evidence>
<dbReference type="FunFam" id="3.40.50.300:FF:000032">
    <property type="entry name" value="Export ABC transporter ATP-binding protein"/>
    <property type="match status" value="1"/>
</dbReference>
<dbReference type="GO" id="GO:0016887">
    <property type="term" value="F:ATP hydrolysis activity"/>
    <property type="evidence" value="ECO:0007669"/>
    <property type="project" value="InterPro"/>
</dbReference>
<dbReference type="AlphaFoldDB" id="A0A425Y0T7"/>
<dbReference type="PANTHER" id="PTHR42798:SF7">
    <property type="entry name" value="ALPHA-D-RIBOSE 1-METHYLPHOSPHONATE 5-TRIPHOSPHATE SYNTHASE SUBUNIT PHNL"/>
    <property type="match status" value="1"/>
</dbReference>
<accession>A0A425Y0T7</accession>
<keyword evidence="4" id="KW-1278">Translocase</keyword>
<dbReference type="CDD" id="cd03255">
    <property type="entry name" value="ABC_MJ0796_LolCDE_FtsE"/>
    <property type="match status" value="1"/>
</dbReference>
<dbReference type="GO" id="GO:0098796">
    <property type="term" value="C:membrane protein complex"/>
    <property type="evidence" value="ECO:0007669"/>
    <property type="project" value="UniProtKB-ARBA"/>
</dbReference>
<feature type="domain" description="ABC transporter" evidence="6">
    <location>
        <begin position="2"/>
        <end position="228"/>
    </location>
</feature>
<proteinExistence type="inferred from homology"/>
<keyword evidence="3 7" id="KW-0067">ATP-binding</keyword>
<dbReference type="SUPFAM" id="SSF52540">
    <property type="entry name" value="P-loop containing nucleoside triphosphate hydrolases"/>
    <property type="match status" value="1"/>
</dbReference>
<keyword evidence="8" id="KW-1185">Reference proteome</keyword>
<dbReference type="InterPro" id="IPR003439">
    <property type="entry name" value="ABC_transporter-like_ATP-bd"/>
</dbReference>
<evidence type="ECO:0000256" key="2">
    <source>
        <dbReference type="ARBA" id="ARBA00022741"/>
    </source>
</evidence>
<keyword evidence="2" id="KW-0547">Nucleotide-binding</keyword>
<evidence type="ECO:0000256" key="5">
    <source>
        <dbReference type="ARBA" id="ARBA00038388"/>
    </source>
</evidence>
<name>A0A425Y0T7_9BACT</name>
<dbReference type="SMART" id="SM00382">
    <property type="entry name" value="AAA"/>
    <property type="match status" value="1"/>
</dbReference>
<dbReference type="PROSITE" id="PS00211">
    <property type="entry name" value="ABC_TRANSPORTER_1"/>
    <property type="match status" value="1"/>
</dbReference>
<dbReference type="RefSeq" id="WP_125030649.1">
    <property type="nucleotide sequence ID" value="NZ_JAPXVP010000001.1"/>
</dbReference>
<dbReference type="Pfam" id="PF00005">
    <property type="entry name" value="ABC_tran"/>
    <property type="match status" value="1"/>
</dbReference>
<dbReference type="InterPro" id="IPR003593">
    <property type="entry name" value="AAA+_ATPase"/>
</dbReference>
<dbReference type="GO" id="GO:0022857">
    <property type="term" value="F:transmembrane transporter activity"/>
    <property type="evidence" value="ECO:0007669"/>
    <property type="project" value="UniProtKB-ARBA"/>
</dbReference>